<dbReference type="Proteomes" id="UP000644699">
    <property type="component" value="Unassembled WGS sequence"/>
</dbReference>
<feature type="region of interest" description="Disordered" evidence="1">
    <location>
        <begin position="1"/>
        <end position="39"/>
    </location>
</feature>
<dbReference type="EMBL" id="BMIQ01000003">
    <property type="protein sequence ID" value="GGE01471.1"/>
    <property type="molecule type" value="Genomic_DNA"/>
</dbReference>
<dbReference type="AlphaFoldDB" id="A0A916ZJU9"/>
<reference evidence="2" key="2">
    <citation type="submission" date="2020-09" db="EMBL/GenBank/DDBJ databases">
        <authorList>
            <person name="Sun Q."/>
            <person name="Zhou Y."/>
        </authorList>
    </citation>
    <scope>NUCLEOTIDE SEQUENCE</scope>
    <source>
        <strain evidence="2">CGMCC 1.15367</strain>
    </source>
</reference>
<protein>
    <submittedName>
        <fullName evidence="2">Uncharacterized protein</fullName>
    </submittedName>
</protein>
<accession>A0A916ZJU9</accession>
<reference evidence="2" key="1">
    <citation type="journal article" date="2014" name="Int. J. Syst. Evol. Microbiol.">
        <title>Complete genome sequence of Corynebacterium casei LMG S-19264T (=DSM 44701T), isolated from a smear-ripened cheese.</title>
        <authorList>
            <consortium name="US DOE Joint Genome Institute (JGI-PGF)"/>
            <person name="Walter F."/>
            <person name="Albersmeier A."/>
            <person name="Kalinowski J."/>
            <person name="Ruckert C."/>
        </authorList>
    </citation>
    <scope>NUCLEOTIDE SEQUENCE</scope>
    <source>
        <strain evidence="2">CGMCC 1.15367</strain>
    </source>
</reference>
<gene>
    <name evidence="2" type="ORF">GCM10011390_20430</name>
</gene>
<proteinExistence type="predicted"/>
<evidence type="ECO:0000313" key="2">
    <source>
        <dbReference type="EMBL" id="GGE01471.1"/>
    </source>
</evidence>
<sequence>MDRAHRRSRGSGPLDEKTRSVEANALGIGDPRMQQPQPAGWAAFTDSRLFVRASLAAKALRWIGFRPAMAGALRMARGTMPPQVGQAHGSWNSAIGRIAVNGPQVGQA</sequence>
<comment type="caution">
    <text evidence="2">The sequence shown here is derived from an EMBL/GenBank/DDBJ whole genome shotgun (WGS) entry which is preliminary data.</text>
</comment>
<evidence type="ECO:0000313" key="3">
    <source>
        <dbReference type="Proteomes" id="UP000644699"/>
    </source>
</evidence>
<keyword evidence="3" id="KW-1185">Reference proteome</keyword>
<name>A0A916ZJU9_9HYPH</name>
<evidence type="ECO:0000256" key="1">
    <source>
        <dbReference type="SAM" id="MobiDB-lite"/>
    </source>
</evidence>
<organism evidence="2 3">
    <name type="scientific">Aureimonas endophytica</name>
    <dbReference type="NCBI Taxonomy" id="2027858"/>
    <lineage>
        <taxon>Bacteria</taxon>
        <taxon>Pseudomonadati</taxon>
        <taxon>Pseudomonadota</taxon>
        <taxon>Alphaproteobacteria</taxon>
        <taxon>Hyphomicrobiales</taxon>
        <taxon>Aurantimonadaceae</taxon>
        <taxon>Aureimonas</taxon>
    </lineage>
</organism>